<feature type="compositionally biased region" description="Basic and acidic residues" evidence="1">
    <location>
        <begin position="196"/>
        <end position="214"/>
    </location>
</feature>
<dbReference type="PANTHER" id="PTHR32166">
    <property type="entry name" value="OSJNBA0013A04.12 PROTEIN"/>
    <property type="match status" value="1"/>
</dbReference>
<dbReference type="GO" id="GO:0046983">
    <property type="term" value="F:protein dimerization activity"/>
    <property type="evidence" value="ECO:0007669"/>
    <property type="project" value="InterPro"/>
</dbReference>
<gene>
    <name evidence="3" type="ORF">E3N88_43436</name>
</gene>
<evidence type="ECO:0000259" key="2">
    <source>
        <dbReference type="Pfam" id="PF05699"/>
    </source>
</evidence>
<evidence type="ECO:0000256" key="1">
    <source>
        <dbReference type="SAM" id="MobiDB-lite"/>
    </source>
</evidence>
<dbReference type="InterPro" id="IPR012337">
    <property type="entry name" value="RNaseH-like_sf"/>
</dbReference>
<dbReference type="InterPro" id="IPR008906">
    <property type="entry name" value="HATC_C_dom"/>
</dbReference>
<protein>
    <recommendedName>
        <fullName evidence="2">HAT C-terminal dimerisation domain-containing protein</fullName>
    </recommendedName>
</protein>
<dbReference type="Proteomes" id="UP000326396">
    <property type="component" value="Unassembled WGS sequence"/>
</dbReference>
<dbReference type="PANTHER" id="PTHR32166:SF122">
    <property type="entry name" value="OS09G0499600 PROTEIN"/>
    <property type="match status" value="1"/>
</dbReference>
<dbReference type="AlphaFoldDB" id="A0A5N6LF17"/>
<feature type="region of interest" description="Disordered" evidence="1">
    <location>
        <begin position="182"/>
        <end position="239"/>
    </location>
</feature>
<proteinExistence type="predicted"/>
<organism evidence="3 4">
    <name type="scientific">Mikania micrantha</name>
    <name type="common">bitter vine</name>
    <dbReference type="NCBI Taxonomy" id="192012"/>
    <lineage>
        <taxon>Eukaryota</taxon>
        <taxon>Viridiplantae</taxon>
        <taxon>Streptophyta</taxon>
        <taxon>Embryophyta</taxon>
        <taxon>Tracheophyta</taxon>
        <taxon>Spermatophyta</taxon>
        <taxon>Magnoliopsida</taxon>
        <taxon>eudicotyledons</taxon>
        <taxon>Gunneridae</taxon>
        <taxon>Pentapetalae</taxon>
        <taxon>asterids</taxon>
        <taxon>campanulids</taxon>
        <taxon>Asterales</taxon>
        <taxon>Asteraceae</taxon>
        <taxon>Asteroideae</taxon>
        <taxon>Heliantheae alliance</taxon>
        <taxon>Eupatorieae</taxon>
        <taxon>Mikania</taxon>
    </lineage>
</organism>
<name>A0A5N6LF17_9ASTR</name>
<evidence type="ECO:0000313" key="4">
    <source>
        <dbReference type="Proteomes" id="UP000326396"/>
    </source>
</evidence>
<keyword evidence="4" id="KW-1185">Reference proteome</keyword>
<reference evidence="3 4" key="1">
    <citation type="submission" date="2019-05" db="EMBL/GenBank/DDBJ databases">
        <title>Mikania micrantha, genome provides insights into the molecular mechanism of rapid growth.</title>
        <authorList>
            <person name="Liu B."/>
        </authorList>
    </citation>
    <scope>NUCLEOTIDE SEQUENCE [LARGE SCALE GENOMIC DNA]</scope>
    <source>
        <strain evidence="3">NLD-2019</strain>
        <tissue evidence="3">Leaf</tissue>
    </source>
</reference>
<accession>A0A5N6LF17</accession>
<sequence length="239" mass="27055">MEAVSGDASALRMTNMSVNLSTKSGGTKDDLKLPIDDTLLTRRADLCPQGYWSQVTFRTEWWESYGASAPDLQDFAIRVLSLTCSATSCERNWGVFQHIHTKKRNRLAQDRLNEMVYVKFNRALERRSKKEGTADPIMLEDIDDSNEWLMGRMEDDDSDDELIFTGEDLSWRDVSEASGAHEPFYATRSSMAGTGRGDDEAGPSRKDKGKRVLYDEDEIEEDIGLTDVEEDDRVPGYDD</sequence>
<evidence type="ECO:0000313" key="3">
    <source>
        <dbReference type="EMBL" id="KAD0994772.1"/>
    </source>
</evidence>
<dbReference type="SUPFAM" id="SSF53098">
    <property type="entry name" value="Ribonuclease H-like"/>
    <property type="match status" value="1"/>
</dbReference>
<dbReference type="EMBL" id="SZYD01001179">
    <property type="protein sequence ID" value="KAD0994772.1"/>
    <property type="molecule type" value="Genomic_DNA"/>
</dbReference>
<feature type="compositionally biased region" description="Acidic residues" evidence="1">
    <location>
        <begin position="215"/>
        <end position="232"/>
    </location>
</feature>
<dbReference type="OrthoDB" id="1930460at2759"/>
<dbReference type="Pfam" id="PF05699">
    <property type="entry name" value="Dimer_Tnp_hAT"/>
    <property type="match status" value="1"/>
</dbReference>
<feature type="domain" description="HAT C-terminal dimerisation" evidence="2">
    <location>
        <begin position="60"/>
        <end position="120"/>
    </location>
</feature>
<comment type="caution">
    <text evidence="3">The sequence shown here is derived from an EMBL/GenBank/DDBJ whole genome shotgun (WGS) entry which is preliminary data.</text>
</comment>